<name>A0A974HZF7_XENLA</name>
<dbReference type="EMBL" id="CM004468">
    <property type="protein sequence ID" value="OCT95536.1"/>
    <property type="molecule type" value="Genomic_DNA"/>
</dbReference>
<evidence type="ECO:0000313" key="1">
    <source>
        <dbReference type="EMBL" id="OCT95536.1"/>
    </source>
</evidence>
<dbReference type="PANTHER" id="PTHR21301:SF13">
    <property type="match status" value="1"/>
</dbReference>
<dbReference type="AlphaFoldDB" id="A0A974HZF7"/>
<evidence type="ECO:0000313" key="2">
    <source>
        <dbReference type="Proteomes" id="UP000694892"/>
    </source>
</evidence>
<dbReference type="Proteomes" id="UP000694892">
    <property type="component" value="Chromosome 2L"/>
</dbReference>
<dbReference type="PANTHER" id="PTHR21301">
    <property type="entry name" value="REVERSE TRANSCRIPTASE"/>
    <property type="match status" value="1"/>
</dbReference>
<organism evidence="1 2">
    <name type="scientific">Xenopus laevis</name>
    <name type="common">African clawed frog</name>
    <dbReference type="NCBI Taxonomy" id="8355"/>
    <lineage>
        <taxon>Eukaryota</taxon>
        <taxon>Metazoa</taxon>
        <taxon>Chordata</taxon>
        <taxon>Craniata</taxon>
        <taxon>Vertebrata</taxon>
        <taxon>Euteleostomi</taxon>
        <taxon>Amphibia</taxon>
        <taxon>Batrachia</taxon>
        <taxon>Anura</taxon>
        <taxon>Pipoidea</taxon>
        <taxon>Pipidae</taxon>
        <taxon>Xenopodinae</taxon>
        <taxon>Xenopus</taxon>
        <taxon>Xenopus</taxon>
    </lineage>
</organism>
<sequence length="145" mass="16463">MGAKSVPTYANLYMGWWEEVHIYGGSLKDTGAIIIHKRYIDDAIFVWKGEGNTFLNFLSNLNKNYLNQNFTGTFDKKDSLFGHFASSNGGNASLLHIQGIDRVRPQSRRGIKLCKLLHLGVKWIFNLATQEPNGFNLKWDLNCPI</sequence>
<gene>
    <name evidence="1" type="ORF">XELAEV_18013222mg</name>
</gene>
<proteinExistence type="predicted"/>
<reference evidence="2" key="1">
    <citation type="journal article" date="2016" name="Nature">
        <title>Genome evolution in the allotetraploid frog Xenopus laevis.</title>
        <authorList>
            <person name="Session A.M."/>
            <person name="Uno Y."/>
            <person name="Kwon T."/>
            <person name="Chapman J.A."/>
            <person name="Toyoda A."/>
            <person name="Takahashi S."/>
            <person name="Fukui A."/>
            <person name="Hikosaka A."/>
            <person name="Suzuki A."/>
            <person name="Kondo M."/>
            <person name="van Heeringen S.J."/>
            <person name="Quigley I."/>
            <person name="Heinz S."/>
            <person name="Ogino H."/>
            <person name="Ochi H."/>
            <person name="Hellsten U."/>
            <person name="Lyons J.B."/>
            <person name="Simakov O."/>
            <person name="Putnam N."/>
            <person name="Stites J."/>
            <person name="Kuroki Y."/>
            <person name="Tanaka T."/>
            <person name="Michiue T."/>
            <person name="Watanabe M."/>
            <person name="Bogdanovic O."/>
            <person name="Lister R."/>
            <person name="Georgiou G."/>
            <person name="Paranjpe S.S."/>
            <person name="van Kruijsbergen I."/>
            <person name="Shu S."/>
            <person name="Carlson J."/>
            <person name="Kinoshita T."/>
            <person name="Ohta Y."/>
            <person name="Mawaribuchi S."/>
            <person name="Jenkins J."/>
            <person name="Grimwood J."/>
            <person name="Schmutz J."/>
            <person name="Mitros T."/>
            <person name="Mozaffari S.V."/>
            <person name="Suzuki Y."/>
            <person name="Haramoto Y."/>
            <person name="Yamamoto T.S."/>
            <person name="Takagi C."/>
            <person name="Heald R."/>
            <person name="Miller K."/>
            <person name="Haudenschild C."/>
            <person name="Kitzman J."/>
            <person name="Nakayama T."/>
            <person name="Izutsu Y."/>
            <person name="Robert J."/>
            <person name="Fortriede J."/>
            <person name="Burns K."/>
            <person name="Lotay V."/>
            <person name="Karimi K."/>
            <person name="Yasuoka Y."/>
            <person name="Dichmann D.S."/>
            <person name="Flajnik M.F."/>
            <person name="Houston D.W."/>
            <person name="Shendure J."/>
            <person name="DuPasquier L."/>
            <person name="Vize P.D."/>
            <person name="Zorn A.M."/>
            <person name="Ito M."/>
            <person name="Marcotte E.M."/>
            <person name="Wallingford J.B."/>
            <person name="Ito Y."/>
            <person name="Asashima M."/>
            <person name="Ueno N."/>
            <person name="Matsuda Y."/>
            <person name="Veenstra G.J."/>
            <person name="Fujiyama A."/>
            <person name="Harland R.M."/>
            <person name="Taira M."/>
            <person name="Rokhsar D.S."/>
        </authorList>
    </citation>
    <scope>NUCLEOTIDE SEQUENCE [LARGE SCALE GENOMIC DNA]</scope>
    <source>
        <strain evidence="2">J</strain>
    </source>
</reference>
<accession>A0A974HZF7</accession>
<protein>
    <submittedName>
        <fullName evidence="1">Uncharacterized protein</fullName>
    </submittedName>
</protein>